<keyword evidence="2" id="KW-0472">Membrane</keyword>
<evidence type="ECO:0000313" key="4">
    <source>
        <dbReference type="EMBL" id="KAF4488755.1"/>
    </source>
</evidence>
<reference evidence="4 5" key="1">
    <citation type="submission" date="2012-08" db="EMBL/GenBank/DDBJ databases">
        <authorList>
            <person name="Gan P.H.P."/>
            <person name="Ikeda K."/>
            <person name="Irieda H."/>
            <person name="Narusaka M."/>
            <person name="O'Connell R.J."/>
            <person name="Narusaka Y."/>
            <person name="Takano Y."/>
            <person name="Kubo Y."/>
            <person name="Shirasu K."/>
        </authorList>
    </citation>
    <scope>NUCLEOTIDE SEQUENCE [LARGE SCALE GENOMIC DNA]</scope>
    <source>
        <strain evidence="4 5">Nara gc5</strain>
    </source>
</reference>
<keyword evidence="5" id="KW-1185">Reference proteome</keyword>
<evidence type="ECO:0000256" key="1">
    <source>
        <dbReference type="SAM" id="MobiDB-lite"/>
    </source>
</evidence>
<evidence type="ECO:0000313" key="5">
    <source>
        <dbReference type="Proteomes" id="UP000011096"/>
    </source>
</evidence>
<gene>
    <name evidence="4" type="ORF">CGGC5_v004356</name>
</gene>
<evidence type="ECO:0000259" key="3">
    <source>
        <dbReference type="Pfam" id="PF25485"/>
    </source>
</evidence>
<evidence type="ECO:0000256" key="2">
    <source>
        <dbReference type="SAM" id="Phobius"/>
    </source>
</evidence>
<dbReference type="OrthoDB" id="3563678at2759"/>
<name>A0A7J6JGR5_COLFN</name>
<protein>
    <recommendedName>
        <fullName evidence="3">DUF7908 domain-containing protein</fullName>
    </recommendedName>
</protein>
<dbReference type="AlphaFoldDB" id="A0A7J6JGR5"/>
<feature type="domain" description="DUF7908" evidence="3">
    <location>
        <begin position="139"/>
        <end position="257"/>
    </location>
</feature>
<organism evidence="4 5">
    <name type="scientific">Colletotrichum fructicola (strain Nara gc5)</name>
    <name type="common">Anthracnose fungus</name>
    <name type="synonym">Colletotrichum gloeosporioides (strain Nara gc5)</name>
    <dbReference type="NCBI Taxonomy" id="1213859"/>
    <lineage>
        <taxon>Eukaryota</taxon>
        <taxon>Fungi</taxon>
        <taxon>Dikarya</taxon>
        <taxon>Ascomycota</taxon>
        <taxon>Pezizomycotina</taxon>
        <taxon>Sordariomycetes</taxon>
        <taxon>Hypocreomycetidae</taxon>
        <taxon>Glomerellales</taxon>
        <taxon>Glomerellaceae</taxon>
        <taxon>Colletotrichum</taxon>
        <taxon>Colletotrichum gloeosporioides species complex</taxon>
    </lineage>
</organism>
<feature type="compositionally biased region" description="Low complexity" evidence="1">
    <location>
        <begin position="99"/>
        <end position="117"/>
    </location>
</feature>
<feature type="region of interest" description="Disordered" evidence="1">
    <location>
        <begin position="75"/>
        <end position="117"/>
    </location>
</feature>
<dbReference type="InterPro" id="IPR057230">
    <property type="entry name" value="DUF7908"/>
</dbReference>
<proteinExistence type="predicted"/>
<feature type="compositionally biased region" description="Low complexity" evidence="1">
    <location>
        <begin position="75"/>
        <end position="87"/>
    </location>
</feature>
<comment type="caution">
    <text evidence="4">The sequence shown here is derived from an EMBL/GenBank/DDBJ whole genome shotgun (WGS) entry which is preliminary data.</text>
</comment>
<feature type="transmembrane region" description="Helical" evidence="2">
    <location>
        <begin position="327"/>
        <end position="350"/>
    </location>
</feature>
<dbReference type="GeneID" id="90979737"/>
<dbReference type="RefSeq" id="XP_066009422.1">
    <property type="nucleotide sequence ID" value="XM_066151274.1"/>
</dbReference>
<keyword evidence="2" id="KW-1133">Transmembrane helix</keyword>
<dbReference type="InParanoid" id="A0A7J6JGR5"/>
<reference evidence="4 5" key="2">
    <citation type="submission" date="2020-04" db="EMBL/GenBank/DDBJ databases">
        <title>Genome sequencing and assembly of multiple isolates from the Colletotrichum gloeosporioides species complex.</title>
        <authorList>
            <person name="Gan P."/>
            <person name="Shirasu K."/>
        </authorList>
    </citation>
    <scope>NUCLEOTIDE SEQUENCE [LARGE SCALE GENOMIC DNA]</scope>
    <source>
        <strain evidence="4 5">Nara gc5</strain>
    </source>
</reference>
<dbReference type="Pfam" id="PF25485">
    <property type="entry name" value="DUF7908"/>
    <property type="match status" value="1"/>
</dbReference>
<keyword evidence="2" id="KW-0812">Transmembrane</keyword>
<sequence length="408" mass="43096">MSASLGPSLSVSPSTILTDTSAITSSTGPSPPLRPSSFLTSASSSISTFTFPTSTLLTNKSSAASSIGPVLSLRSSSLTSPSGPLSSAITSRSDISGLSSPTQFTTVSSSSSSSPLPSGSAANVQPLIFLIVPGPTLVKRSLRRRVLGGFVVENTNEDRQDCNNAKPYDLAFGQLSIDGVPVFYAGESYKLLNAGGIPPVDSVTTTFSVSEGTLQFSNPILPVDQASFCQDRTARVYITFASRPPNCDPVSLVAYTVEQCQNGQIVAPSSSSQDMDSSRLSATSSSLIGSSSSPTNTVVNLNHYIRFDGDAEHVLKPYIVITGSQCLAVLFVGAAPLVNIAFPISIFVVVNNELSYSSISSIHLGECRKPHLYRNTNAVFGNCFQPPFNYLIYIKPHEQLFIPHDESV</sequence>
<dbReference type="Proteomes" id="UP000011096">
    <property type="component" value="Unassembled WGS sequence"/>
</dbReference>
<feature type="compositionally biased region" description="Polar residues" evidence="1">
    <location>
        <begin position="88"/>
        <end position="98"/>
    </location>
</feature>
<accession>A0A7J6JGR5</accession>
<dbReference type="EMBL" id="ANPB02000002">
    <property type="protein sequence ID" value="KAF4488755.1"/>
    <property type="molecule type" value="Genomic_DNA"/>
</dbReference>